<evidence type="ECO:0000256" key="2">
    <source>
        <dbReference type="ARBA" id="ARBA00022679"/>
    </source>
</evidence>
<gene>
    <name evidence="7" type="ORF">J2S02_002915</name>
</gene>
<dbReference type="InterPro" id="IPR006002">
    <property type="entry name" value="Gluconate_kinase"/>
</dbReference>
<dbReference type="EMBL" id="JAUSTZ010000005">
    <property type="protein sequence ID" value="MDQ0226570.1"/>
    <property type="molecule type" value="Genomic_DNA"/>
</dbReference>
<protein>
    <submittedName>
        <fullName evidence="7">Gluconokinase</fullName>
        <ecNumber evidence="7">2.7.1.12</ecNumber>
    </submittedName>
</protein>
<dbReference type="InterPro" id="IPR000577">
    <property type="entry name" value="Carb_kinase_FGGY"/>
</dbReference>
<evidence type="ECO:0000256" key="1">
    <source>
        <dbReference type="ARBA" id="ARBA00009156"/>
    </source>
</evidence>
<dbReference type="Gene3D" id="3.30.420.40">
    <property type="match status" value="2"/>
</dbReference>
<dbReference type="Pfam" id="PF02782">
    <property type="entry name" value="FGGY_C"/>
    <property type="match status" value="1"/>
</dbReference>
<dbReference type="Proteomes" id="UP001232245">
    <property type="component" value="Unassembled WGS sequence"/>
</dbReference>
<name>A0ABT9Z2T3_9BACI</name>
<organism evidence="7 8">
    <name type="scientific">Metabacillus niabensis</name>
    <dbReference type="NCBI Taxonomy" id="324854"/>
    <lineage>
        <taxon>Bacteria</taxon>
        <taxon>Bacillati</taxon>
        <taxon>Bacillota</taxon>
        <taxon>Bacilli</taxon>
        <taxon>Bacillales</taxon>
        <taxon>Bacillaceae</taxon>
        <taxon>Metabacillus</taxon>
    </lineage>
</organism>
<dbReference type="PANTHER" id="PTHR43095:SF2">
    <property type="entry name" value="GLUCONOKINASE"/>
    <property type="match status" value="1"/>
</dbReference>
<keyword evidence="3 4" id="KW-0418">Kinase</keyword>
<dbReference type="InterPro" id="IPR043129">
    <property type="entry name" value="ATPase_NBD"/>
</dbReference>
<dbReference type="CDD" id="cd07770">
    <property type="entry name" value="ASKHA_NBD_FGGY_GntK"/>
    <property type="match status" value="1"/>
</dbReference>
<sequence length="511" mass="57006">MTSYMLGIDIGTTSTKAVLFTEEGKVIANENIGYPLHTPDISTAEQNPNEIFQAVLQAITSITKNHSEKKIGFVSFSSAMHSLIAIGQDDKPLTPCITWADNRSEAWAHKIKDELNGHQVYKRTGTPIHPMSPLTKITWIENDRREIANKVKKYIGIKEYIFFKFFDQYVVDYSLASAMGMMNLKTLDWDEEALSIAGITSDKLSELVPTTKIFSNCKPELAKQIGIDPETPFVIGASDGVLSNLGVNAIRKGEVAITIGTSGAIRTIIDKPQTDDKERIFCYALTENHWVIGGPVNNGGMVLRWIRDELASSEVETAKRLGIDPYEVLTKIAERVRPGSDGLLFHPYLAGERAPLWNPDVRGSFFGLTMSHKKEHMIRAALEGVIYNLYTVFLALTECMDGPVTRIQATGGFARSEVWRQMMADIFESEVVVPESFESSCLGACILGLYATGKIDNFEIVSEMIGSTYKHSSQEEAAKEYRELMPIFINLSRVLTEDYTRIANYQRSLLN</sequence>
<evidence type="ECO:0000313" key="7">
    <source>
        <dbReference type="EMBL" id="MDQ0226570.1"/>
    </source>
</evidence>
<proteinExistence type="inferred from homology"/>
<keyword evidence="8" id="KW-1185">Reference proteome</keyword>
<keyword evidence="2 4" id="KW-0808">Transferase</keyword>
<evidence type="ECO:0000259" key="6">
    <source>
        <dbReference type="Pfam" id="PF02782"/>
    </source>
</evidence>
<dbReference type="InterPro" id="IPR018485">
    <property type="entry name" value="FGGY_C"/>
</dbReference>
<dbReference type="PROSITE" id="PS00445">
    <property type="entry name" value="FGGY_KINASES_2"/>
    <property type="match status" value="1"/>
</dbReference>
<dbReference type="EC" id="2.7.1.12" evidence="7"/>
<evidence type="ECO:0000256" key="4">
    <source>
        <dbReference type="RuleBase" id="RU003733"/>
    </source>
</evidence>
<comment type="caution">
    <text evidence="7">The sequence shown here is derived from an EMBL/GenBank/DDBJ whole genome shotgun (WGS) entry which is preliminary data.</text>
</comment>
<dbReference type="PANTHER" id="PTHR43095">
    <property type="entry name" value="SUGAR KINASE"/>
    <property type="match status" value="1"/>
</dbReference>
<dbReference type="Pfam" id="PF00370">
    <property type="entry name" value="FGGY_N"/>
    <property type="match status" value="1"/>
</dbReference>
<dbReference type="RefSeq" id="WP_174881392.1">
    <property type="nucleotide sequence ID" value="NZ_CADEPK010000353.1"/>
</dbReference>
<evidence type="ECO:0000256" key="3">
    <source>
        <dbReference type="ARBA" id="ARBA00022777"/>
    </source>
</evidence>
<comment type="similarity">
    <text evidence="1 4">Belongs to the FGGY kinase family.</text>
</comment>
<feature type="domain" description="Carbohydrate kinase FGGY N-terminal" evidence="5">
    <location>
        <begin position="4"/>
        <end position="246"/>
    </location>
</feature>
<evidence type="ECO:0000259" key="5">
    <source>
        <dbReference type="Pfam" id="PF00370"/>
    </source>
</evidence>
<dbReference type="PIRSF" id="PIRSF000538">
    <property type="entry name" value="GlpK"/>
    <property type="match status" value="1"/>
</dbReference>
<dbReference type="GO" id="GO:0046316">
    <property type="term" value="F:gluconokinase activity"/>
    <property type="evidence" value="ECO:0007669"/>
    <property type="project" value="UniProtKB-EC"/>
</dbReference>
<dbReference type="NCBIfam" id="TIGR01314">
    <property type="entry name" value="gntK_FGGY"/>
    <property type="match status" value="1"/>
</dbReference>
<evidence type="ECO:0000313" key="8">
    <source>
        <dbReference type="Proteomes" id="UP001232245"/>
    </source>
</evidence>
<reference evidence="7 8" key="1">
    <citation type="submission" date="2023-07" db="EMBL/GenBank/DDBJ databases">
        <title>Genomic Encyclopedia of Type Strains, Phase IV (KMG-IV): sequencing the most valuable type-strain genomes for metagenomic binning, comparative biology and taxonomic classification.</title>
        <authorList>
            <person name="Goeker M."/>
        </authorList>
    </citation>
    <scope>NUCLEOTIDE SEQUENCE [LARGE SCALE GENOMIC DNA]</scope>
    <source>
        <strain evidence="7 8">DSM 17723</strain>
    </source>
</reference>
<dbReference type="SUPFAM" id="SSF53067">
    <property type="entry name" value="Actin-like ATPase domain"/>
    <property type="match status" value="2"/>
</dbReference>
<dbReference type="InterPro" id="IPR018483">
    <property type="entry name" value="Carb_kinase_FGGY_CS"/>
</dbReference>
<feature type="domain" description="Carbohydrate kinase FGGY C-terminal" evidence="6">
    <location>
        <begin position="256"/>
        <end position="451"/>
    </location>
</feature>
<accession>A0ABT9Z2T3</accession>
<dbReference type="InterPro" id="IPR018484">
    <property type="entry name" value="FGGY_N"/>
</dbReference>
<dbReference type="InterPro" id="IPR050406">
    <property type="entry name" value="FGGY_Carb_Kinase"/>
</dbReference>